<dbReference type="OrthoDB" id="6430266at2759"/>
<dbReference type="InterPro" id="IPR050951">
    <property type="entry name" value="Retrovirus_Pol_polyprotein"/>
</dbReference>
<dbReference type="EMBL" id="BMAV01002756">
    <property type="protein sequence ID" value="GFY41906.1"/>
    <property type="molecule type" value="Genomic_DNA"/>
</dbReference>
<proteinExistence type="predicted"/>
<evidence type="ECO:0000256" key="1">
    <source>
        <dbReference type="SAM" id="Coils"/>
    </source>
</evidence>
<dbReference type="GO" id="GO:0003676">
    <property type="term" value="F:nucleic acid binding"/>
    <property type="evidence" value="ECO:0007669"/>
    <property type="project" value="InterPro"/>
</dbReference>
<dbReference type="SUPFAM" id="SSF53098">
    <property type="entry name" value="Ribonuclease H-like"/>
    <property type="match status" value="1"/>
</dbReference>
<reference evidence="3" key="1">
    <citation type="submission" date="2020-08" db="EMBL/GenBank/DDBJ databases">
        <title>Multicomponent nature underlies the extraordinary mechanical properties of spider dragline silk.</title>
        <authorList>
            <person name="Kono N."/>
            <person name="Nakamura H."/>
            <person name="Mori M."/>
            <person name="Yoshida Y."/>
            <person name="Ohtoshi R."/>
            <person name="Malay A.D."/>
            <person name="Moran D.A.P."/>
            <person name="Tomita M."/>
            <person name="Numata K."/>
            <person name="Arakawa K."/>
        </authorList>
    </citation>
    <scope>NUCLEOTIDE SEQUENCE</scope>
</reference>
<accession>A0A8X6WXZ4</accession>
<keyword evidence="1" id="KW-0175">Coiled coil</keyword>
<dbReference type="PROSITE" id="PS50994">
    <property type="entry name" value="INTEGRASE"/>
    <property type="match status" value="1"/>
</dbReference>
<feature type="domain" description="Integrase catalytic" evidence="2">
    <location>
        <begin position="1"/>
        <end position="92"/>
    </location>
</feature>
<evidence type="ECO:0000259" key="2">
    <source>
        <dbReference type="PROSITE" id="PS50994"/>
    </source>
</evidence>
<dbReference type="PANTHER" id="PTHR37984">
    <property type="entry name" value="PROTEIN CBG26694"/>
    <property type="match status" value="1"/>
</dbReference>
<comment type="caution">
    <text evidence="3">The sequence shown here is derived from an EMBL/GenBank/DDBJ whole genome shotgun (WGS) entry which is preliminary data.</text>
</comment>
<keyword evidence="4" id="KW-1185">Reference proteome</keyword>
<dbReference type="Proteomes" id="UP000886998">
    <property type="component" value="Unassembled WGS sequence"/>
</dbReference>
<protein>
    <submittedName>
        <fullName evidence="3">Transposon Tf2-6 polyprotein</fullName>
    </submittedName>
</protein>
<sequence length="202" mass="23789">MITDKGSPFNSKGFDDYCTEENIQNLQITTGVPRGNGQVERIHRTLIPVLTKLSIDDPTKWYKFVDRLQRILNSTSNRSTKWSPFELLTGVTMRNREDLYLRNLLMEEMVEELQEQRNQLRQDAKRNIQKIQAENKRTYDRKRKKAPRYQKGDLVAIQRTQFGSGLKLRPKFLGPYKIIEVKPRDSDDIGQLFYVISNHWGQ</sequence>
<organism evidence="3 4">
    <name type="scientific">Trichonephila inaurata madagascariensis</name>
    <dbReference type="NCBI Taxonomy" id="2747483"/>
    <lineage>
        <taxon>Eukaryota</taxon>
        <taxon>Metazoa</taxon>
        <taxon>Ecdysozoa</taxon>
        <taxon>Arthropoda</taxon>
        <taxon>Chelicerata</taxon>
        <taxon>Arachnida</taxon>
        <taxon>Araneae</taxon>
        <taxon>Araneomorphae</taxon>
        <taxon>Entelegynae</taxon>
        <taxon>Araneoidea</taxon>
        <taxon>Nephilidae</taxon>
        <taxon>Trichonephila</taxon>
        <taxon>Trichonephila inaurata</taxon>
    </lineage>
</organism>
<dbReference type="InterPro" id="IPR012337">
    <property type="entry name" value="RNaseH-like_sf"/>
</dbReference>
<dbReference type="PANTHER" id="PTHR37984:SF5">
    <property type="entry name" value="PROTEIN NYNRIN-LIKE"/>
    <property type="match status" value="1"/>
</dbReference>
<evidence type="ECO:0000313" key="3">
    <source>
        <dbReference type="EMBL" id="GFY41906.1"/>
    </source>
</evidence>
<name>A0A8X6WXZ4_9ARAC</name>
<evidence type="ECO:0000313" key="4">
    <source>
        <dbReference type="Proteomes" id="UP000886998"/>
    </source>
</evidence>
<dbReference type="InterPro" id="IPR036397">
    <property type="entry name" value="RNaseH_sf"/>
</dbReference>
<dbReference type="AlphaFoldDB" id="A0A8X6WXZ4"/>
<feature type="coiled-coil region" evidence="1">
    <location>
        <begin position="96"/>
        <end position="141"/>
    </location>
</feature>
<gene>
    <name evidence="3" type="primary">Tf2-6_70</name>
    <name evidence="3" type="ORF">TNIN_140031</name>
</gene>
<dbReference type="GO" id="GO:0015074">
    <property type="term" value="P:DNA integration"/>
    <property type="evidence" value="ECO:0007669"/>
    <property type="project" value="InterPro"/>
</dbReference>
<dbReference type="Gene3D" id="3.30.420.10">
    <property type="entry name" value="Ribonuclease H-like superfamily/Ribonuclease H"/>
    <property type="match status" value="1"/>
</dbReference>
<dbReference type="InterPro" id="IPR001584">
    <property type="entry name" value="Integrase_cat-core"/>
</dbReference>